<reference evidence="3 4" key="1">
    <citation type="submission" date="2019-07" db="EMBL/GenBank/DDBJ databases">
        <title>Whole genome shotgun sequence of Clostridium butyricum NBRC 3858.</title>
        <authorList>
            <person name="Hosoyama A."/>
            <person name="Uohara A."/>
            <person name="Ohji S."/>
            <person name="Ichikawa N."/>
        </authorList>
    </citation>
    <scope>NUCLEOTIDE SEQUENCE [LARGE SCALE GENOMIC DNA]</scope>
    <source>
        <strain evidence="3 4">NBRC 3858</strain>
    </source>
</reference>
<dbReference type="Proteomes" id="UP000321089">
    <property type="component" value="Unassembled WGS sequence"/>
</dbReference>
<dbReference type="InterPro" id="IPR006120">
    <property type="entry name" value="Resolvase_HTH_dom"/>
</dbReference>
<dbReference type="RefSeq" id="WP_146869305.1">
    <property type="nucleotide sequence ID" value="NZ_BKBC01000095.1"/>
</dbReference>
<sequence>MASIKNIFIEQVNKDIDKNDILNLALECGIDVKPKVAKAKIIDMIVQQGYYDKLFEYFNEFIYIPFWVVADFYGIASNKIAQLKAIGAIKEAPTPKEFYSRSDKDYFNADTYPISILNYDKDELIRAYNNAYGGDSYELRIETKTKEEVKELINILEKVFKMEKAPKTYEHRNNDCFYSYFRVKLLNNTHEEENALLAHISDLKNEMKEKIEEAHRESEFKINRFMDVIKRYLGEDTTRVNVDLKLERLLKAQDNNLTSIPGVNERGAGRKPKFTKTQITEMEIMKENGYSYNQIATEYNTTKATVIKYLKHKN</sequence>
<evidence type="ECO:0000259" key="2">
    <source>
        <dbReference type="Pfam" id="PF02796"/>
    </source>
</evidence>
<dbReference type="CDD" id="cd00569">
    <property type="entry name" value="HTH_Hin_like"/>
    <property type="match status" value="1"/>
</dbReference>
<gene>
    <name evidence="3" type="ORF">CBU02nite_37860</name>
</gene>
<proteinExistence type="predicted"/>
<dbReference type="EMBL" id="BKBC01000095">
    <property type="protein sequence ID" value="GEQ23280.1"/>
    <property type="molecule type" value="Genomic_DNA"/>
</dbReference>
<organism evidence="3 4">
    <name type="scientific">Clostridium butyricum</name>
    <dbReference type="NCBI Taxonomy" id="1492"/>
    <lineage>
        <taxon>Bacteria</taxon>
        <taxon>Bacillati</taxon>
        <taxon>Bacillota</taxon>
        <taxon>Clostridia</taxon>
        <taxon>Eubacteriales</taxon>
        <taxon>Clostridiaceae</taxon>
        <taxon>Clostridium</taxon>
    </lineage>
</organism>
<accession>A0A512TSM5</accession>
<feature type="domain" description="Resolvase HTH" evidence="2">
    <location>
        <begin position="269"/>
        <end position="311"/>
    </location>
</feature>
<evidence type="ECO:0000313" key="4">
    <source>
        <dbReference type="Proteomes" id="UP000321089"/>
    </source>
</evidence>
<name>A0A512TSM5_CLOBU</name>
<dbReference type="Pfam" id="PF02796">
    <property type="entry name" value="HTH_7"/>
    <property type="match status" value="1"/>
</dbReference>
<protein>
    <recommendedName>
        <fullName evidence="2">Resolvase HTH domain-containing protein</fullName>
    </recommendedName>
</protein>
<evidence type="ECO:0000313" key="3">
    <source>
        <dbReference type="EMBL" id="GEQ23280.1"/>
    </source>
</evidence>
<feature type="coiled-coil region" evidence="1">
    <location>
        <begin position="193"/>
        <end position="224"/>
    </location>
</feature>
<dbReference type="SUPFAM" id="SSF46689">
    <property type="entry name" value="Homeodomain-like"/>
    <property type="match status" value="1"/>
</dbReference>
<dbReference type="Gene3D" id="1.10.10.60">
    <property type="entry name" value="Homeodomain-like"/>
    <property type="match status" value="1"/>
</dbReference>
<dbReference type="GO" id="GO:0000150">
    <property type="term" value="F:DNA strand exchange activity"/>
    <property type="evidence" value="ECO:0007669"/>
    <property type="project" value="InterPro"/>
</dbReference>
<evidence type="ECO:0000256" key="1">
    <source>
        <dbReference type="SAM" id="Coils"/>
    </source>
</evidence>
<dbReference type="GO" id="GO:0003677">
    <property type="term" value="F:DNA binding"/>
    <property type="evidence" value="ECO:0007669"/>
    <property type="project" value="InterPro"/>
</dbReference>
<dbReference type="InterPro" id="IPR009057">
    <property type="entry name" value="Homeodomain-like_sf"/>
</dbReference>
<dbReference type="AlphaFoldDB" id="A0A512TSM5"/>
<comment type="caution">
    <text evidence="3">The sequence shown here is derived from an EMBL/GenBank/DDBJ whole genome shotgun (WGS) entry which is preliminary data.</text>
</comment>
<keyword evidence="1" id="KW-0175">Coiled coil</keyword>